<evidence type="ECO:0000313" key="2">
    <source>
        <dbReference type="EMBL" id="TSH90739.1"/>
    </source>
</evidence>
<proteinExistence type="predicted"/>
<dbReference type="Gene3D" id="3.40.390.70">
    <property type="match status" value="1"/>
</dbReference>
<keyword evidence="3" id="KW-1185">Reference proteome</keyword>
<evidence type="ECO:0000313" key="3">
    <source>
        <dbReference type="Proteomes" id="UP000318405"/>
    </source>
</evidence>
<reference evidence="2 3" key="1">
    <citation type="submission" date="2019-07" db="EMBL/GenBank/DDBJ databases">
        <title>Qingshengfaniella alkalisoli gen. nov., sp. nov., isolated from saline soil.</title>
        <authorList>
            <person name="Xu L."/>
            <person name="Huang X.-X."/>
            <person name="Sun J.-Q."/>
        </authorList>
    </citation>
    <scope>NUCLEOTIDE SEQUENCE [LARGE SCALE GENOMIC DNA]</scope>
    <source>
        <strain evidence="2 3">DSM 27279</strain>
    </source>
</reference>
<comment type="caution">
    <text evidence="2">The sequence shown here is derived from an EMBL/GenBank/DDBJ whole genome shotgun (WGS) entry which is preliminary data.</text>
</comment>
<dbReference type="InterPro" id="IPR011201">
    <property type="entry name" value="Zinc-ribbon_6_bact"/>
</dbReference>
<dbReference type="PIRSF" id="PIRSF012641">
    <property type="entry name" value="UCP012641"/>
    <property type="match status" value="1"/>
</dbReference>
<feature type="domain" description="Zinc-ribbon" evidence="1">
    <location>
        <begin position="3"/>
        <end position="93"/>
    </location>
</feature>
<dbReference type="Pfam" id="PF10005">
    <property type="entry name" value="Zn_ribbon_DZR_6"/>
    <property type="match status" value="1"/>
</dbReference>
<dbReference type="InterPro" id="IPR031321">
    <property type="entry name" value="UCP012641"/>
</dbReference>
<dbReference type="RefSeq" id="WP_143950656.1">
    <property type="nucleotide sequence ID" value="NZ_BAABMB010000003.1"/>
</dbReference>
<dbReference type="EMBL" id="VLTJ01000039">
    <property type="protein sequence ID" value="TSH90739.1"/>
    <property type="molecule type" value="Genomic_DNA"/>
</dbReference>
<accession>A0A556ACY4</accession>
<gene>
    <name evidence="2" type="ORF">FOZ76_23440</name>
</gene>
<protein>
    <recommendedName>
        <fullName evidence="1">Zinc-ribbon domain-containing protein</fullName>
    </recommendedName>
</protein>
<dbReference type="Pfam" id="PF15887">
    <property type="entry name" value="Peptidase_Mx"/>
    <property type="match status" value="1"/>
</dbReference>
<evidence type="ECO:0000259" key="1">
    <source>
        <dbReference type="Pfam" id="PF10005"/>
    </source>
</evidence>
<dbReference type="AlphaFoldDB" id="A0A556ACY4"/>
<sequence>MQLFQCQACGQRLYFENVRCERCGRALGYLTDVGVLSALEPDGAAWTAYARPAGRYRFCRNWEQMGCNWMVDAAQEHTYCAACRHNRTIPDISLAENLINWQKIEVAKRRLMYAILRFGLPHPTAASGDPEPLVFEFLAEVPGGPKVMTGHDNGVITIALKEADDATREAARASMGELYRTLLGHFRHEVGHYYWDKLVRDGGHLESYRALFGDERADYGEAVQRHYRDGPPVDWREHYVSSYATMHPWEDWAETWAHYLHIVDTLEMAGAFGISITPTVGDDAGTQTRISFDAYHAGDVQTLLDAWLPLTYAVNSLNRSMGQPDLYPFVIPPPVAIKLGYVHELVARARGLG</sequence>
<organism evidence="2 3">
    <name type="scientific">Verticiella sediminum</name>
    <dbReference type="NCBI Taxonomy" id="1247510"/>
    <lineage>
        <taxon>Bacteria</taxon>
        <taxon>Pseudomonadati</taxon>
        <taxon>Pseudomonadota</taxon>
        <taxon>Betaproteobacteria</taxon>
        <taxon>Burkholderiales</taxon>
        <taxon>Alcaligenaceae</taxon>
        <taxon>Verticiella</taxon>
    </lineage>
</organism>
<dbReference type="OrthoDB" id="256753at2"/>
<dbReference type="Proteomes" id="UP000318405">
    <property type="component" value="Unassembled WGS sequence"/>
</dbReference>
<name>A0A556ACY4_9BURK</name>